<dbReference type="Proteomes" id="UP000290942">
    <property type="component" value="Chromosome"/>
</dbReference>
<feature type="transmembrane region" description="Helical" evidence="1">
    <location>
        <begin position="72"/>
        <end position="92"/>
    </location>
</feature>
<evidence type="ECO:0000256" key="1">
    <source>
        <dbReference type="SAM" id="Phobius"/>
    </source>
</evidence>
<organism evidence="2 3">
    <name type="scientific">Mycoplasmopsis bovigenitalium</name>
    <dbReference type="NCBI Taxonomy" id="2112"/>
    <lineage>
        <taxon>Bacteria</taxon>
        <taxon>Bacillati</taxon>
        <taxon>Mycoplasmatota</taxon>
        <taxon>Mycoplasmoidales</taxon>
        <taxon>Metamycoplasmataceae</taxon>
        <taxon>Mycoplasmopsis</taxon>
    </lineage>
</organism>
<keyword evidence="1" id="KW-0472">Membrane</keyword>
<gene>
    <name evidence="2" type="ORF">NCTC10122_00177</name>
</gene>
<feature type="transmembrane region" description="Helical" evidence="1">
    <location>
        <begin position="169"/>
        <end position="191"/>
    </location>
</feature>
<dbReference type="AlphaFoldDB" id="A0A449A8M8"/>
<keyword evidence="1" id="KW-0812">Transmembrane</keyword>
<protein>
    <submittedName>
        <fullName evidence="2">Predicted membrane protein</fullName>
    </submittedName>
</protein>
<dbReference type="Gene3D" id="1.10.1760.20">
    <property type="match status" value="1"/>
</dbReference>
<accession>A0A449A8M8</accession>
<sequence length="205" mass="23224">MPSLKLIYSYKSRSFFTYELTSLSIYLAYFIASGFSVFLAYIPFGPAWLTYLPVILAIAIVHLGFKGAFVSGLGFGFSSFIASIIVGLIWFQYVDVSILPRFFVGIGTYLAYLLLRMNNKPKLWKFIILTLIATELNTLFVFTALYVHSNFINTLAGLPGLKTFIVLNTINLIFEPIANVLIGLAVYIPLINFRNTYQYKKTITW</sequence>
<keyword evidence="1" id="KW-1133">Transmembrane helix</keyword>
<name>A0A449A8M8_9BACT</name>
<reference evidence="2 3" key="1">
    <citation type="submission" date="2019-01" db="EMBL/GenBank/DDBJ databases">
        <authorList>
            <consortium name="Pathogen Informatics"/>
        </authorList>
    </citation>
    <scope>NUCLEOTIDE SEQUENCE [LARGE SCALE GENOMIC DNA]</scope>
    <source>
        <strain evidence="2 3">NCTC10122</strain>
    </source>
</reference>
<feature type="transmembrane region" description="Helical" evidence="1">
    <location>
        <begin position="98"/>
        <end position="115"/>
    </location>
</feature>
<proteinExistence type="predicted"/>
<feature type="transmembrane region" description="Helical" evidence="1">
    <location>
        <begin position="48"/>
        <end position="65"/>
    </location>
</feature>
<feature type="transmembrane region" description="Helical" evidence="1">
    <location>
        <begin position="20"/>
        <end position="42"/>
    </location>
</feature>
<feature type="transmembrane region" description="Helical" evidence="1">
    <location>
        <begin position="127"/>
        <end position="149"/>
    </location>
</feature>
<evidence type="ECO:0000313" key="2">
    <source>
        <dbReference type="EMBL" id="VEU60581.1"/>
    </source>
</evidence>
<dbReference type="RefSeq" id="WP_129687520.1">
    <property type="nucleotide sequence ID" value="NZ_LR214970.1"/>
</dbReference>
<evidence type="ECO:0000313" key="3">
    <source>
        <dbReference type="Proteomes" id="UP000290942"/>
    </source>
</evidence>
<dbReference type="EMBL" id="LR214970">
    <property type="protein sequence ID" value="VEU60581.1"/>
    <property type="molecule type" value="Genomic_DNA"/>
</dbReference>